<dbReference type="HOGENOM" id="CLU_645627_0_0_1"/>
<evidence type="ECO:0000313" key="2">
    <source>
        <dbReference type="Proteomes" id="UP000053328"/>
    </source>
</evidence>
<dbReference type="STRING" id="91928.A0A0D2CC32"/>
<organism evidence="1 2">
    <name type="scientific">Exophiala spinifera</name>
    <dbReference type="NCBI Taxonomy" id="91928"/>
    <lineage>
        <taxon>Eukaryota</taxon>
        <taxon>Fungi</taxon>
        <taxon>Dikarya</taxon>
        <taxon>Ascomycota</taxon>
        <taxon>Pezizomycotina</taxon>
        <taxon>Eurotiomycetes</taxon>
        <taxon>Chaetothyriomycetidae</taxon>
        <taxon>Chaetothyriales</taxon>
        <taxon>Herpotrichiellaceae</taxon>
        <taxon>Exophiala</taxon>
    </lineage>
</organism>
<dbReference type="RefSeq" id="XP_016241230.1">
    <property type="nucleotide sequence ID" value="XM_016375954.1"/>
</dbReference>
<dbReference type="EMBL" id="KN847492">
    <property type="protein sequence ID" value="KIW21014.1"/>
    <property type="molecule type" value="Genomic_DNA"/>
</dbReference>
<dbReference type="OrthoDB" id="3940621at2759"/>
<proteinExistence type="predicted"/>
<sequence length="425" mass="49349">MPIDRFKGIHIVIDPPSTDDPGQVVRGWLQSIALVTALIPRFANPYTIPETEKDFFIPDTRLSARLPPVTIQVRNGTNHKWHTEGSWNKTLHHFPVLKNRPSTVLQDERAFSDLKTILTPLARLRNADAIEFELPSAAPVESDFQDFLDSLVLVATEEKLFGLNLNSDFYDNDDDIQCYEDALHVWFDLLLDDMRGPSAAELRRDRFKFWCSEYEHQLGRRFNGLWRDLPGGGMLGGACWYLDHACCNLVERKFHDRFMSAREHVLAAHRNILRSNRDILYLPLKKEEEFWFHHDRIHCLGLESELGDDETFWEVCYPSGIKPESENYNWESTEHIRIPYRLEAPKDESDDTASQIFPPDIAGCKHCDQDTSERRRIVQKYEFEREATFDFSSRHWPQVFGPSSFGFLESFDGVSDLCQKVYFAG</sequence>
<keyword evidence="2" id="KW-1185">Reference proteome</keyword>
<name>A0A0D2CC32_9EURO</name>
<dbReference type="VEuPathDB" id="FungiDB:PV08_01593"/>
<dbReference type="Proteomes" id="UP000053328">
    <property type="component" value="Unassembled WGS sequence"/>
</dbReference>
<evidence type="ECO:0000313" key="1">
    <source>
        <dbReference type="EMBL" id="KIW21014.1"/>
    </source>
</evidence>
<gene>
    <name evidence="1" type="ORF">PV08_01593</name>
</gene>
<reference evidence="1 2" key="1">
    <citation type="submission" date="2015-01" db="EMBL/GenBank/DDBJ databases">
        <title>The Genome Sequence of Exophiala spinifera CBS89968.</title>
        <authorList>
            <consortium name="The Broad Institute Genomics Platform"/>
            <person name="Cuomo C."/>
            <person name="de Hoog S."/>
            <person name="Gorbushina A."/>
            <person name="Stielow B."/>
            <person name="Teixiera M."/>
            <person name="Abouelleil A."/>
            <person name="Chapman S.B."/>
            <person name="Priest M."/>
            <person name="Young S.K."/>
            <person name="Wortman J."/>
            <person name="Nusbaum C."/>
            <person name="Birren B."/>
        </authorList>
    </citation>
    <scope>NUCLEOTIDE SEQUENCE [LARGE SCALE GENOMIC DNA]</scope>
    <source>
        <strain evidence="1 2">CBS 89968</strain>
    </source>
</reference>
<protein>
    <submittedName>
        <fullName evidence="1">Uncharacterized protein</fullName>
    </submittedName>
</protein>
<dbReference type="GeneID" id="27328676"/>
<dbReference type="AlphaFoldDB" id="A0A0D2CC32"/>
<accession>A0A0D2CC32</accession>